<dbReference type="FunFam" id="3.90.226.10:FF:000049">
    <property type="entry name" value="Enoyl-CoA delta isomerase 3"/>
    <property type="match status" value="1"/>
</dbReference>
<keyword evidence="2" id="KW-0413">Isomerase</keyword>
<dbReference type="PANTHER" id="PTHR11941:SF75">
    <property type="entry name" value="ENOYL-COA HYDRATASE_ISOMERASE FAMILY PROTEIN"/>
    <property type="match status" value="1"/>
</dbReference>
<reference evidence="2 3" key="1">
    <citation type="journal article" date="2013" name="Biodegradation">
        <title>Quantitative proteomic analysis of ibuprofen-degrading Patulibacter sp. strain I11.</title>
        <authorList>
            <person name="Almeida B."/>
            <person name="Kjeldal H."/>
            <person name="Lolas I."/>
            <person name="Knudsen A.D."/>
            <person name="Carvalho G."/>
            <person name="Nielsen K.L."/>
            <person name="Barreto Crespo M.T."/>
            <person name="Stensballe A."/>
            <person name="Nielsen J.L."/>
        </authorList>
    </citation>
    <scope>NUCLEOTIDE SEQUENCE [LARGE SCALE GENOMIC DNA]</scope>
    <source>
        <strain evidence="2 3">I11</strain>
    </source>
</reference>
<dbReference type="GO" id="GO:0006635">
    <property type="term" value="P:fatty acid beta-oxidation"/>
    <property type="evidence" value="ECO:0007669"/>
    <property type="project" value="TreeGrafter"/>
</dbReference>
<dbReference type="AlphaFoldDB" id="H0E8M3"/>
<evidence type="ECO:0000313" key="3">
    <source>
        <dbReference type="Proteomes" id="UP000005143"/>
    </source>
</evidence>
<dbReference type="SUPFAM" id="SSF52096">
    <property type="entry name" value="ClpP/crotonase"/>
    <property type="match status" value="1"/>
</dbReference>
<accession>H0E8M3</accession>
<organism evidence="2 3">
    <name type="scientific">Patulibacter medicamentivorans</name>
    <dbReference type="NCBI Taxonomy" id="1097667"/>
    <lineage>
        <taxon>Bacteria</taxon>
        <taxon>Bacillati</taxon>
        <taxon>Actinomycetota</taxon>
        <taxon>Thermoleophilia</taxon>
        <taxon>Solirubrobacterales</taxon>
        <taxon>Patulibacteraceae</taxon>
        <taxon>Patulibacter</taxon>
    </lineage>
</organism>
<dbReference type="GO" id="GO:0004165">
    <property type="term" value="F:delta(3)-delta(2)-enoyl-CoA isomerase activity"/>
    <property type="evidence" value="ECO:0007669"/>
    <property type="project" value="TreeGrafter"/>
</dbReference>
<keyword evidence="3" id="KW-1185">Reference proteome</keyword>
<protein>
    <submittedName>
        <fullName evidence="2">Putative enoyl-CoA hydratase/isomerase family protein</fullName>
    </submittedName>
</protein>
<dbReference type="PANTHER" id="PTHR11941">
    <property type="entry name" value="ENOYL-COA HYDRATASE-RELATED"/>
    <property type="match status" value="1"/>
</dbReference>
<gene>
    <name evidence="2" type="ORF">PAI11_31840</name>
</gene>
<keyword evidence="1" id="KW-0443">Lipid metabolism</keyword>
<dbReference type="Pfam" id="PF00378">
    <property type="entry name" value="ECH_1"/>
    <property type="match status" value="1"/>
</dbReference>
<evidence type="ECO:0000313" key="2">
    <source>
        <dbReference type="EMBL" id="EHN10023.1"/>
    </source>
</evidence>
<dbReference type="Gene3D" id="3.90.226.10">
    <property type="entry name" value="2-enoyl-CoA Hydratase, Chain A, domain 1"/>
    <property type="match status" value="1"/>
</dbReference>
<proteinExistence type="predicted"/>
<evidence type="ECO:0000256" key="1">
    <source>
        <dbReference type="ARBA" id="ARBA00023098"/>
    </source>
</evidence>
<dbReference type="PATRIC" id="fig|1097667.3.peg.3157"/>
<sequence length="217" mass="23072">MRVLDLGDGENRFNPDWLGAVGALLDEVEAAPAPRALVTTGSGKIWSNGLDLDWMGANPDAIPGFVDQVHDLLARVLVLGVPTVAAIQGHAFAGGAMLAIAHDHRIMRADRGFICLPEVDIRIPFSPGMTELLVARLPVWTSNEALTTGRRYGGTDAAAARVVDEAVAEDELLPRAIERAAGLAGKDPATLAAIKQRLYARAATALRDRDANQLRQG</sequence>
<dbReference type="EMBL" id="AGUD01000244">
    <property type="protein sequence ID" value="EHN10023.1"/>
    <property type="molecule type" value="Genomic_DNA"/>
</dbReference>
<dbReference type="InterPro" id="IPR001753">
    <property type="entry name" value="Enoyl-CoA_hydra/iso"/>
</dbReference>
<comment type="caution">
    <text evidence="2">The sequence shown here is derived from an EMBL/GenBank/DDBJ whole genome shotgun (WGS) entry which is preliminary data.</text>
</comment>
<dbReference type="Proteomes" id="UP000005143">
    <property type="component" value="Unassembled WGS sequence"/>
</dbReference>
<dbReference type="CDD" id="cd06558">
    <property type="entry name" value="crotonase-like"/>
    <property type="match status" value="1"/>
</dbReference>
<dbReference type="InterPro" id="IPR029045">
    <property type="entry name" value="ClpP/crotonase-like_dom_sf"/>
</dbReference>
<name>H0E8M3_9ACTN</name>